<protein>
    <recommendedName>
        <fullName evidence="3">DUF4844 domain-containing protein</fullName>
    </recommendedName>
</protein>
<dbReference type="AlphaFoldDB" id="A0A0E9N5W7"/>
<dbReference type="Gene3D" id="1.20.1480.40">
    <property type="entry name" value="Uncharacterised protein PF16133, DUF4844"/>
    <property type="match status" value="1"/>
</dbReference>
<reference evidence="1 2" key="1">
    <citation type="submission" date="2015-04" db="EMBL/GenBank/DDBJ databases">
        <title>Whole genome shotgun sequence of Flavihumibacter petaseus NBRC 106054.</title>
        <authorList>
            <person name="Miyazawa S."/>
            <person name="Hosoyama A."/>
            <person name="Hashimoto M."/>
            <person name="Noguchi M."/>
            <person name="Tsuchikane K."/>
            <person name="Ohji S."/>
            <person name="Yamazoe A."/>
            <person name="Ichikawa N."/>
            <person name="Kimura A."/>
            <person name="Fujita N."/>
        </authorList>
    </citation>
    <scope>NUCLEOTIDE SEQUENCE [LARGE SCALE GENOMIC DNA]</scope>
    <source>
        <strain evidence="1 2">NBRC 106054</strain>
    </source>
</reference>
<dbReference type="OrthoDB" id="893129at2"/>
<evidence type="ECO:0008006" key="3">
    <source>
        <dbReference type="Google" id="ProtNLM"/>
    </source>
</evidence>
<dbReference type="STRING" id="1220578.FPE01S_05_00490"/>
<dbReference type="InterPro" id="IPR038360">
    <property type="entry name" value="DUF4844_sf"/>
</dbReference>
<sequence>MATDQEKIDQLTAFINREKFSDDKWYGRELNPSARELSSKLEQLFNGCASALIDAINAKASDAQLKKILKTRLSYFNQRDYDTEEKEFICDVFFEIAQILKVDYTDTMRRWLYGPVMATILKLQAVLNPPEVLDTIKLNCSTCGTALDTFIMRKETGIPDFSWNIIQCRNCKDYAMVSYGTNVKEFRHDNYAIVEQLPKHEFTKEQAEIRLEQIRQFRKQ</sequence>
<organism evidence="1 2">
    <name type="scientific">Flavihumibacter petaseus NBRC 106054</name>
    <dbReference type="NCBI Taxonomy" id="1220578"/>
    <lineage>
        <taxon>Bacteria</taxon>
        <taxon>Pseudomonadati</taxon>
        <taxon>Bacteroidota</taxon>
        <taxon>Chitinophagia</taxon>
        <taxon>Chitinophagales</taxon>
        <taxon>Chitinophagaceae</taxon>
        <taxon>Flavihumibacter</taxon>
    </lineage>
</organism>
<evidence type="ECO:0000313" key="2">
    <source>
        <dbReference type="Proteomes" id="UP000033121"/>
    </source>
</evidence>
<evidence type="ECO:0000313" key="1">
    <source>
        <dbReference type="EMBL" id="GAO45352.1"/>
    </source>
</evidence>
<gene>
    <name evidence="1" type="ORF">FPE01S_05_00490</name>
</gene>
<accession>A0A0E9N5W7</accession>
<proteinExistence type="predicted"/>
<dbReference type="Proteomes" id="UP000033121">
    <property type="component" value="Unassembled WGS sequence"/>
</dbReference>
<dbReference type="RefSeq" id="WP_046371371.1">
    <property type="nucleotide sequence ID" value="NZ_BBWV01000005.1"/>
</dbReference>
<dbReference type="EMBL" id="BBWV01000005">
    <property type="protein sequence ID" value="GAO45352.1"/>
    <property type="molecule type" value="Genomic_DNA"/>
</dbReference>
<name>A0A0E9N5W7_9BACT</name>
<keyword evidence="2" id="KW-1185">Reference proteome</keyword>
<comment type="caution">
    <text evidence="1">The sequence shown here is derived from an EMBL/GenBank/DDBJ whole genome shotgun (WGS) entry which is preliminary data.</text>
</comment>